<dbReference type="PROSITE" id="PS51553">
    <property type="entry name" value="GMPS_ATP_PPASE"/>
    <property type="match status" value="1"/>
</dbReference>
<feature type="domain" description="GMPS ATP-PPase" evidence="7">
    <location>
        <begin position="68"/>
        <end position="121"/>
    </location>
</feature>
<dbReference type="Gene3D" id="3.40.50.620">
    <property type="entry name" value="HUPs"/>
    <property type="match status" value="1"/>
</dbReference>
<keyword evidence="9" id="KW-1185">Reference proteome</keyword>
<reference evidence="8 9" key="1">
    <citation type="journal article" date="2023" name="Nucleic Acids Res.">
        <title>The hologenome of Daphnia magna reveals possible DNA methylation and microbiome-mediated evolution of the host genome.</title>
        <authorList>
            <person name="Chaturvedi A."/>
            <person name="Li X."/>
            <person name="Dhandapani V."/>
            <person name="Marshall H."/>
            <person name="Kissane S."/>
            <person name="Cuenca-Cambronero M."/>
            <person name="Asole G."/>
            <person name="Calvet F."/>
            <person name="Ruiz-Romero M."/>
            <person name="Marangio P."/>
            <person name="Guigo R."/>
            <person name="Rago D."/>
            <person name="Mirbahai L."/>
            <person name="Eastwood N."/>
            <person name="Colbourne J.K."/>
            <person name="Zhou J."/>
            <person name="Mallon E."/>
            <person name="Orsini L."/>
        </authorList>
    </citation>
    <scope>NUCLEOTIDE SEQUENCE [LARGE SCALE GENOMIC DNA]</scope>
    <source>
        <strain evidence="8">LRV0_1</strain>
    </source>
</reference>
<evidence type="ECO:0000256" key="6">
    <source>
        <dbReference type="PROSITE-ProRule" id="PRU00886"/>
    </source>
</evidence>
<keyword evidence="3 6" id="KW-0332">GMP biosynthesis</keyword>
<evidence type="ECO:0000256" key="5">
    <source>
        <dbReference type="ARBA" id="ARBA00022840"/>
    </source>
</evidence>
<evidence type="ECO:0000256" key="4">
    <source>
        <dbReference type="ARBA" id="ARBA00022755"/>
    </source>
</evidence>
<dbReference type="InterPro" id="IPR025777">
    <property type="entry name" value="GMPS_ATP_PPase_dom"/>
</dbReference>
<keyword evidence="1" id="KW-0436">Ligase</keyword>
<name>A0ABR0API6_9CRUS</name>
<dbReference type="SUPFAM" id="SSF52317">
    <property type="entry name" value="Class I glutamine amidotransferase-like"/>
    <property type="match status" value="1"/>
</dbReference>
<protein>
    <recommendedName>
        <fullName evidence="7">GMPS ATP-PPase domain-containing protein</fullName>
    </recommendedName>
</protein>
<evidence type="ECO:0000256" key="2">
    <source>
        <dbReference type="ARBA" id="ARBA00022741"/>
    </source>
</evidence>
<dbReference type="Gene3D" id="3.40.50.880">
    <property type="match status" value="1"/>
</dbReference>
<evidence type="ECO:0000313" key="9">
    <source>
        <dbReference type="Proteomes" id="UP001234178"/>
    </source>
</evidence>
<evidence type="ECO:0000259" key="7">
    <source>
        <dbReference type="PROSITE" id="PS51553"/>
    </source>
</evidence>
<keyword evidence="2 6" id="KW-0547">Nucleotide-binding</keyword>
<comment type="caution">
    <text evidence="8">The sequence shown here is derived from an EMBL/GenBank/DDBJ whole genome shotgun (WGS) entry which is preliminary data.</text>
</comment>
<dbReference type="InterPro" id="IPR014729">
    <property type="entry name" value="Rossmann-like_a/b/a_fold"/>
</dbReference>
<feature type="binding site" evidence="6">
    <location>
        <begin position="96"/>
        <end position="102"/>
    </location>
    <ligand>
        <name>ATP</name>
        <dbReference type="ChEBI" id="CHEBI:30616"/>
    </ligand>
</feature>
<proteinExistence type="predicted"/>
<evidence type="ECO:0000313" key="8">
    <source>
        <dbReference type="EMBL" id="KAK4027037.1"/>
    </source>
</evidence>
<dbReference type="Proteomes" id="UP001234178">
    <property type="component" value="Unassembled WGS sequence"/>
</dbReference>
<keyword evidence="5 6" id="KW-0067">ATP-binding</keyword>
<dbReference type="PANTHER" id="PTHR11922:SF2">
    <property type="entry name" value="GMP SYNTHASE [GLUTAMINE-HYDROLYZING]"/>
    <property type="match status" value="1"/>
</dbReference>
<dbReference type="PANTHER" id="PTHR11922">
    <property type="entry name" value="GMP SYNTHASE-RELATED"/>
    <property type="match status" value="1"/>
</dbReference>
<dbReference type="InterPro" id="IPR029062">
    <property type="entry name" value="Class_I_gatase-like"/>
</dbReference>
<sequence length="121" mass="13468">MVLLPHGDSADKVAEGLRCVSKSSRHIISAIADTEHRLYGVQFHDLTENGRKMLHNLLLNMCGLQGGFTLEKREQQCIDYIRRTVGREKIILLLISGEVDSTVCVALLHKALLQGDDSSRV</sequence>
<evidence type="ECO:0000256" key="1">
    <source>
        <dbReference type="ARBA" id="ARBA00022598"/>
    </source>
</evidence>
<keyword evidence="4 6" id="KW-0658">Purine biosynthesis</keyword>
<dbReference type="EMBL" id="JAOYFB010000038">
    <property type="protein sequence ID" value="KAK4027037.1"/>
    <property type="molecule type" value="Genomic_DNA"/>
</dbReference>
<organism evidence="8 9">
    <name type="scientific">Daphnia magna</name>
    <dbReference type="NCBI Taxonomy" id="35525"/>
    <lineage>
        <taxon>Eukaryota</taxon>
        <taxon>Metazoa</taxon>
        <taxon>Ecdysozoa</taxon>
        <taxon>Arthropoda</taxon>
        <taxon>Crustacea</taxon>
        <taxon>Branchiopoda</taxon>
        <taxon>Diplostraca</taxon>
        <taxon>Cladocera</taxon>
        <taxon>Anomopoda</taxon>
        <taxon>Daphniidae</taxon>
        <taxon>Daphnia</taxon>
    </lineage>
</organism>
<evidence type="ECO:0000256" key="3">
    <source>
        <dbReference type="ARBA" id="ARBA00022749"/>
    </source>
</evidence>
<gene>
    <name evidence="8" type="ORF">OUZ56_016057</name>
</gene>
<accession>A0ABR0API6</accession>